<evidence type="ECO:0000313" key="1">
    <source>
        <dbReference type="EMBL" id="KIU06107.1"/>
    </source>
</evidence>
<sequence length="38" mass="4407">MELYGRDVQGFSTVESDKLWYSESEGNHEKIMGVKINE</sequence>
<dbReference type="Proteomes" id="UP000032247">
    <property type="component" value="Unassembled WGS sequence"/>
</dbReference>
<comment type="caution">
    <text evidence="1">The sequence shown here is derived from an EMBL/GenBank/DDBJ whole genome shotgun (WGS) entry which is preliminary data.</text>
</comment>
<gene>
    <name evidence="1" type="ORF">SC09_contig4orf01127</name>
</gene>
<accession>A0A0C3FCK7</accession>
<reference evidence="1 2" key="1">
    <citation type="submission" date="2014-12" db="EMBL/GenBank/DDBJ databases">
        <title>Comparative genome analysis of Bacillus coagulans HM-08, Clostridium butyricum HM-68, Bacillus subtilis HM-66 and Bacillus licheniformis BL-09.</title>
        <authorList>
            <person name="Zhang H."/>
        </authorList>
    </citation>
    <scope>NUCLEOTIDE SEQUENCE [LARGE SCALE GENOMIC DNA]</scope>
    <source>
        <strain evidence="1 2">HM-66</strain>
    </source>
</reference>
<dbReference type="AlphaFoldDB" id="A0A0C3FCK7"/>
<organism evidence="1 2">
    <name type="scientific">Bacillus subtilis</name>
    <dbReference type="NCBI Taxonomy" id="1423"/>
    <lineage>
        <taxon>Bacteria</taxon>
        <taxon>Bacillati</taxon>
        <taxon>Bacillota</taxon>
        <taxon>Bacilli</taxon>
        <taxon>Bacillales</taxon>
        <taxon>Bacillaceae</taxon>
        <taxon>Bacillus</taxon>
    </lineage>
</organism>
<proteinExistence type="predicted"/>
<dbReference type="PATRIC" id="fig|1423.173.peg.4649"/>
<name>A0A0C3FCK7_BACIU</name>
<protein>
    <submittedName>
        <fullName evidence="1">Uncharacterized protein</fullName>
    </submittedName>
</protein>
<dbReference type="EMBL" id="JXBC01000013">
    <property type="protein sequence ID" value="KIU06107.1"/>
    <property type="molecule type" value="Genomic_DNA"/>
</dbReference>
<evidence type="ECO:0000313" key="2">
    <source>
        <dbReference type="Proteomes" id="UP000032247"/>
    </source>
</evidence>